<dbReference type="PROSITE" id="PS51257">
    <property type="entry name" value="PROKAR_LIPOPROTEIN"/>
    <property type="match status" value="1"/>
</dbReference>
<dbReference type="PANTHER" id="PTHR12147">
    <property type="entry name" value="METALLOPEPTIDASE M28 FAMILY MEMBER"/>
    <property type="match status" value="1"/>
</dbReference>
<dbReference type="EMBL" id="JBCGCU010000023">
    <property type="protein sequence ID" value="MEM0516629.1"/>
    <property type="molecule type" value="Genomic_DNA"/>
</dbReference>
<dbReference type="Proteomes" id="UP001447008">
    <property type="component" value="Unassembled WGS sequence"/>
</dbReference>
<organism evidence="3 4">
    <name type="scientific">Pseudoalteromonas qingdaonensis</name>
    <dbReference type="NCBI Taxonomy" id="3131913"/>
    <lineage>
        <taxon>Bacteria</taxon>
        <taxon>Pseudomonadati</taxon>
        <taxon>Pseudomonadota</taxon>
        <taxon>Gammaproteobacteria</taxon>
        <taxon>Alteromonadales</taxon>
        <taxon>Pseudoalteromonadaceae</taxon>
        <taxon>Pseudoalteromonas</taxon>
    </lineage>
</organism>
<accession>A0ABU9MZG9</accession>
<proteinExistence type="predicted"/>
<dbReference type="RefSeq" id="WP_342680103.1">
    <property type="nucleotide sequence ID" value="NZ_JBCGCU010000023.1"/>
</dbReference>
<feature type="signal peptide" evidence="1">
    <location>
        <begin position="1"/>
        <end position="25"/>
    </location>
</feature>
<sequence length="450" mass="49351">MKTKLPLLSLIAAATLTACSSTNNALYFERTQLQQDISYLASDDLKGRKSFSKEIDVAADYIVERFTSIGLQPMPGTQSFKQQFNLHSVTPKSVSVALDGQPIAAERVATVSQSAGFSWQQTHDLVITHISADADLREQLRKLNQKGGNHLVLIDKAHEEAFSRYQNYFNNGLTKLELKDQGAMVLVLGYEGEVKGLEVKVANEVKTQQLTNVVGVLPGKRKDTDMVLFSAHYDHLGESKGEQGDHKQEESEEQDTIYNGANDNASGTGAMLNLAQHYAHLGDNERTLMFAAFTAEEMGLIGSKHFAKTQNPDAIAAMINIEMIGKPSAFGSGNLWMTGADKSDLQALLNQSLPQEDHIQANPYPKLNLFYRSDNASLARLGVPAHSFSSTDMANNDHYHTPKDELANLDFESIYKSVTLLVMASEPLVSAKATPSRVAPLKDDAEGKIY</sequence>
<dbReference type="SUPFAM" id="SSF53187">
    <property type="entry name" value="Zn-dependent exopeptidases"/>
    <property type="match status" value="1"/>
</dbReference>
<comment type="caution">
    <text evidence="3">The sequence shown here is derived from an EMBL/GenBank/DDBJ whole genome shotgun (WGS) entry which is preliminary data.</text>
</comment>
<protein>
    <submittedName>
        <fullName evidence="3">M20/M25/M40 family metallo-hydrolase</fullName>
    </submittedName>
</protein>
<evidence type="ECO:0000259" key="2">
    <source>
        <dbReference type="Pfam" id="PF04389"/>
    </source>
</evidence>
<evidence type="ECO:0000256" key="1">
    <source>
        <dbReference type="SAM" id="SignalP"/>
    </source>
</evidence>
<dbReference type="InterPro" id="IPR045175">
    <property type="entry name" value="M28_fam"/>
</dbReference>
<feature type="domain" description="Peptidase M28" evidence="2">
    <location>
        <begin position="212"/>
        <end position="416"/>
    </location>
</feature>
<dbReference type="Gene3D" id="3.40.630.10">
    <property type="entry name" value="Zn peptidases"/>
    <property type="match status" value="2"/>
</dbReference>
<keyword evidence="4" id="KW-1185">Reference proteome</keyword>
<name>A0ABU9MZG9_9GAMM</name>
<evidence type="ECO:0000313" key="4">
    <source>
        <dbReference type="Proteomes" id="UP001447008"/>
    </source>
</evidence>
<dbReference type="Pfam" id="PF04389">
    <property type="entry name" value="Peptidase_M28"/>
    <property type="match status" value="1"/>
</dbReference>
<dbReference type="InterPro" id="IPR007484">
    <property type="entry name" value="Peptidase_M28"/>
</dbReference>
<reference evidence="3 4" key="1">
    <citation type="submission" date="2024-03" db="EMBL/GenBank/DDBJ databases">
        <title>Pseudoalteromonas qingdaonensis sp. nov., isolated from the intestines of marine benthic organisms.</title>
        <authorList>
            <person name="Lin X."/>
            <person name="Fang S."/>
            <person name="Hu X."/>
        </authorList>
    </citation>
    <scope>NUCLEOTIDE SEQUENCE [LARGE SCALE GENOMIC DNA]</scope>
    <source>
        <strain evidence="3 4">YIC-827</strain>
    </source>
</reference>
<keyword evidence="1" id="KW-0732">Signal</keyword>
<feature type="chain" id="PRO_5047221525" evidence="1">
    <location>
        <begin position="26"/>
        <end position="450"/>
    </location>
</feature>
<gene>
    <name evidence="3" type="ORF">WCN91_14610</name>
</gene>
<dbReference type="PANTHER" id="PTHR12147:SF26">
    <property type="entry name" value="PEPTIDASE M28 DOMAIN-CONTAINING PROTEIN"/>
    <property type="match status" value="1"/>
</dbReference>
<evidence type="ECO:0000313" key="3">
    <source>
        <dbReference type="EMBL" id="MEM0516629.1"/>
    </source>
</evidence>